<dbReference type="AlphaFoldDB" id="A0ABD0KGG8"/>
<gene>
    <name evidence="1" type="ORF">BaRGS_00022440</name>
</gene>
<dbReference type="Proteomes" id="UP001519460">
    <property type="component" value="Unassembled WGS sequence"/>
</dbReference>
<sequence>MTVAGGGLVARRTGQVRRCVQTARGEASERASANGIARLFLADYALSARGFVSGGVTRGDCVIHGAPPSGHEVLVAV</sequence>
<organism evidence="1 2">
    <name type="scientific">Batillaria attramentaria</name>
    <dbReference type="NCBI Taxonomy" id="370345"/>
    <lineage>
        <taxon>Eukaryota</taxon>
        <taxon>Metazoa</taxon>
        <taxon>Spiralia</taxon>
        <taxon>Lophotrochozoa</taxon>
        <taxon>Mollusca</taxon>
        <taxon>Gastropoda</taxon>
        <taxon>Caenogastropoda</taxon>
        <taxon>Sorbeoconcha</taxon>
        <taxon>Cerithioidea</taxon>
        <taxon>Batillariidae</taxon>
        <taxon>Batillaria</taxon>
    </lineage>
</organism>
<proteinExistence type="predicted"/>
<comment type="caution">
    <text evidence="1">The sequence shown here is derived from an EMBL/GenBank/DDBJ whole genome shotgun (WGS) entry which is preliminary data.</text>
</comment>
<dbReference type="EMBL" id="JACVVK020000181">
    <property type="protein sequence ID" value="KAK7486270.1"/>
    <property type="molecule type" value="Genomic_DNA"/>
</dbReference>
<reference evidence="1 2" key="1">
    <citation type="journal article" date="2023" name="Sci. Data">
        <title>Genome assembly of the Korean intertidal mud-creeper Batillaria attramentaria.</title>
        <authorList>
            <person name="Patra A.K."/>
            <person name="Ho P.T."/>
            <person name="Jun S."/>
            <person name="Lee S.J."/>
            <person name="Kim Y."/>
            <person name="Won Y.J."/>
        </authorList>
    </citation>
    <scope>NUCLEOTIDE SEQUENCE [LARGE SCALE GENOMIC DNA]</scope>
    <source>
        <strain evidence="1">Wonlab-2016</strain>
    </source>
</reference>
<evidence type="ECO:0000313" key="2">
    <source>
        <dbReference type="Proteomes" id="UP001519460"/>
    </source>
</evidence>
<name>A0ABD0KGG8_9CAEN</name>
<accession>A0ABD0KGG8</accession>
<keyword evidence="2" id="KW-1185">Reference proteome</keyword>
<protein>
    <submittedName>
        <fullName evidence="1">Uncharacterized protein</fullName>
    </submittedName>
</protein>
<evidence type="ECO:0000313" key="1">
    <source>
        <dbReference type="EMBL" id="KAK7486270.1"/>
    </source>
</evidence>